<proteinExistence type="predicted"/>
<feature type="region of interest" description="Disordered" evidence="1">
    <location>
        <begin position="1"/>
        <end position="61"/>
    </location>
</feature>
<feature type="compositionally biased region" description="Basic residues" evidence="1">
    <location>
        <begin position="45"/>
        <end position="54"/>
    </location>
</feature>
<keyword evidence="3" id="KW-1185">Reference proteome</keyword>
<feature type="compositionally biased region" description="Basic residues" evidence="1">
    <location>
        <begin position="1"/>
        <end position="16"/>
    </location>
</feature>
<organism evidence="2 3">
    <name type="scientific">Obba rivulosa</name>
    <dbReference type="NCBI Taxonomy" id="1052685"/>
    <lineage>
        <taxon>Eukaryota</taxon>
        <taxon>Fungi</taxon>
        <taxon>Dikarya</taxon>
        <taxon>Basidiomycota</taxon>
        <taxon>Agaricomycotina</taxon>
        <taxon>Agaricomycetes</taxon>
        <taxon>Polyporales</taxon>
        <taxon>Gelatoporiaceae</taxon>
        <taxon>Obba</taxon>
    </lineage>
</organism>
<dbReference type="AlphaFoldDB" id="A0A8E2DIY1"/>
<evidence type="ECO:0000313" key="2">
    <source>
        <dbReference type="EMBL" id="OCH88466.1"/>
    </source>
</evidence>
<dbReference type="OrthoDB" id="3238347at2759"/>
<reference evidence="2 3" key="1">
    <citation type="submission" date="2016-07" db="EMBL/GenBank/DDBJ databases">
        <title>Draft genome of the white-rot fungus Obba rivulosa 3A-2.</title>
        <authorList>
            <consortium name="DOE Joint Genome Institute"/>
            <person name="Miettinen O."/>
            <person name="Riley R."/>
            <person name="Acob R."/>
            <person name="Barry K."/>
            <person name="Cullen D."/>
            <person name="De Vries R."/>
            <person name="Hainaut M."/>
            <person name="Hatakka A."/>
            <person name="Henrissat B."/>
            <person name="Hilden K."/>
            <person name="Kuo R."/>
            <person name="Labutti K."/>
            <person name="Lipzen A."/>
            <person name="Makela M.R."/>
            <person name="Sandor L."/>
            <person name="Spatafora J.W."/>
            <person name="Grigoriev I.V."/>
            <person name="Hibbett D.S."/>
        </authorList>
    </citation>
    <scope>NUCLEOTIDE SEQUENCE [LARGE SCALE GENOMIC DNA]</scope>
    <source>
        <strain evidence="2 3">3A-2</strain>
    </source>
</reference>
<dbReference type="Proteomes" id="UP000250043">
    <property type="component" value="Unassembled WGS sequence"/>
</dbReference>
<gene>
    <name evidence="2" type="ORF">OBBRIDRAFT_734419</name>
</gene>
<protein>
    <submittedName>
        <fullName evidence="2">Uncharacterized protein</fullName>
    </submittedName>
</protein>
<feature type="compositionally biased region" description="Low complexity" evidence="1">
    <location>
        <begin position="17"/>
        <end position="40"/>
    </location>
</feature>
<name>A0A8E2DIY1_9APHY</name>
<evidence type="ECO:0000256" key="1">
    <source>
        <dbReference type="SAM" id="MobiDB-lite"/>
    </source>
</evidence>
<sequence>MGRSAKFHKRAQKQKKTTSAPTATAAQVSAKASTAQSAAAEQKKRANLKAKAGKARRDAEGPVLGGADYVALMLGSRRKAMEEAAKLPKDADS</sequence>
<evidence type="ECO:0000313" key="3">
    <source>
        <dbReference type="Proteomes" id="UP000250043"/>
    </source>
</evidence>
<accession>A0A8E2DIY1</accession>
<dbReference type="EMBL" id="KV722452">
    <property type="protein sequence ID" value="OCH88466.1"/>
    <property type="molecule type" value="Genomic_DNA"/>
</dbReference>